<evidence type="ECO:0000313" key="3">
    <source>
        <dbReference type="EMBL" id="KAF8749757.1"/>
    </source>
</evidence>
<proteinExistence type="inferred from homology"/>
<dbReference type="AlphaFoldDB" id="A0A8H7I509"/>
<dbReference type="PANTHER" id="PTHR35569:SF1">
    <property type="entry name" value="CYANAMIDE HYDRATASE DDI2-RELATED"/>
    <property type="match status" value="1"/>
</dbReference>
<accession>A0A8H7I509</accession>
<keyword evidence="1" id="KW-0378">Hydrolase</keyword>
<dbReference type="SUPFAM" id="SSF53187">
    <property type="entry name" value="Zn-dependent exopeptidases"/>
    <property type="match status" value="1"/>
</dbReference>
<evidence type="ECO:0000256" key="1">
    <source>
        <dbReference type="RuleBase" id="RU361240"/>
    </source>
</evidence>
<dbReference type="Pfam" id="PF04389">
    <property type="entry name" value="Peptidase_M28"/>
    <property type="match status" value="1"/>
</dbReference>
<dbReference type="GO" id="GO:0008233">
    <property type="term" value="F:peptidase activity"/>
    <property type="evidence" value="ECO:0007669"/>
    <property type="project" value="UniProtKB-KW"/>
</dbReference>
<dbReference type="InterPro" id="IPR007484">
    <property type="entry name" value="Peptidase_M28"/>
</dbReference>
<dbReference type="GO" id="GO:0046872">
    <property type="term" value="F:metal ion binding"/>
    <property type="evidence" value="ECO:0007669"/>
    <property type="project" value="UniProtKB-KW"/>
</dbReference>
<keyword evidence="1" id="KW-0862">Zinc</keyword>
<feature type="domain" description="Peptidase M28" evidence="2">
    <location>
        <begin position="186"/>
        <end position="387"/>
    </location>
</feature>
<dbReference type="EC" id="3.4.-.-" evidence="1"/>
<dbReference type="Gene3D" id="3.40.630.10">
    <property type="entry name" value="Zn peptidases"/>
    <property type="match status" value="1"/>
</dbReference>
<keyword evidence="1" id="KW-0645">Protease</keyword>
<sequence length="688" mass="74913">MYAAASFLLATAIRFSNEHIEKLPIAAIESLRFAPALPRPLSSDSLNAARASIANISILTATTISDEAIEELQGRYERKLWGPGYVDITDSGPSSSIKSRAVVAPTILPQSLRPPGTYSDVGHGYRVRNKVVREPIIDWLRDAVLQEHERPGFILLAPSLWIQSQFASWLGTSQAKLAENSFNQPNVIGRIEAKSGSASAGIVILGAHLDSTSQSASSSAPGADDGTCFGCVAVMMAIMRILKANNYQGTYAIEAHAYAGEEGGLLGAKTLAASYKSAGKTVRGMLDFEMIGYQPNTSSNSGKSSTITVLSDPVSAMSTHMTNVVKAYVPTAERRSVSCGYGCSDHYAFYDAGYPVVCIAAYGPNDGNLNPNYHRTTDTIDKLNFDKGADFVKAGLAWVVEIKLFNSSTCSMARSLQREFVDSSVERSLNDLLAQLPSNRHPRPISILEIKVPDTAWAESVARWTKDILTPGLYGHSRRSFFYASALLDPELGMFSPEVVTNAKRLGLEENMWLAAMLHDVTLVPEVQDDLANQLSFQIQGGILAHEYLSYPQPQLTSSTLHWGTNSKNRSTPATPLSKYQIGEVVESIVLHTDTMQPGRLNLCAQATHLGIMLDALGGGPPADILRLWHPDTILNGAKEWPRTKENESLVEPLMRELEIKPGCQTTTGARAFPLLELMRSNPYFEMK</sequence>
<reference evidence="3" key="1">
    <citation type="submission" date="2020-09" db="EMBL/GenBank/DDBJ databases">
        <title>Comparative genome analyses of four rice-infecting Rhizoctonia solani isolates reveal extensive enrichment of homogalacturonan modification genes.</title>
        <authorList>
            <person name="Lee D.-Y."/>
            <person name="Jeon J."/>
            <person name="Kim K.-T."/>
            <person name="Cheong K."/>
            <person name="Song H."/>
            <person name="Choi G."/>
            <person name="Ko J."/>
            <person name="Opiyo S.O."/>
            <person name="Zuo S."/>
            <person name="Madhav S."/>
            <person name="Lee Y.-H."/>
            <person name="Wang G.-L."/>
        </authorList>
    </citation>
    <scope>NUCLEOTIDE SEQUENCE</scope>
    <source>
        <strain evidence="3">AG1-IA B2</strain>
    </source>
</reference>
<organism evidence="3 4">
    <name type="scientific">Rhizoctonia solani</name>
    <dbReference type="NCBI Taxonomy" id="456999"/>
    <lineage>
        <taxon>Eukaryota</taxon>
        <taxon>Fungi</taxon>
        <taxon>Dikarya</taxon>
        <taxon>Basidiomycota</taxon>
        <taxon>Agaricomycotina</taxon>
        <taxon>Agaricomycetes</taxon>
        <taxon>Cantharellales</taxon>
        <taxon>Ceratobasidiaceae</taxon>
        <taxon>Rhizoctonia</taxon>
    </lineage>
</organism>
<dbReference type="GO" id="GO:0006508">
    <property type="term" value="P:proteolysis"/>
    <property type="evidence" value="ECO:0007669"/>
    <property type="project" value="UniProtKB-KW"/>
</dbReference>
<evidence type="ECO:0000259" key="2">
    <source>
        <dbReference type="Pfam" id="PF04389"/>
    </source>
</evidence>
<protein>
    <recommendedName>
        <fullName evidence="1">Peptide hydrolase</fullName>
        <ecNumber evidence="1">3.4.-.-</ecNumber>
    </recommendedName>
</protein>
<gene>
    <name evidence="3" type="ORF">RHS01_09795</name>
</gene>
<evidence type="ECO:0000313" key="4">
    <source>
        <dbReference type="Proteomes" id="UP000614334"/>
    </source>
</evidence>
<keyword evidence="1" id="KW-0479">Metal-binding</keyword>
<dbReference type="Proteomes" id="UP000614334">
    <property type="component" value="Unassembled WGS sequence"/>
</dbReference>
<name>A0A8H7I509_9AGAM</name>
<dbReference type="EMBL" id="JACYCF010000025">
    <property type="protein sequence ID" value="KAF8749757.1"/>
    <property type="molecule type" value="Genomic_DNA"/>
</dbReference>
<comment type="caution">
    <text evidence="3">The sequence shown here is derived from an EMBL/GenBank/DDBJ whole genome shotgun (WGS) entry which is preliminary data.</text>
</comment>
<comment type="similarity">
    <text evidence="1">Belongs to the peptidase M28 family.</text>
</comment>
<dbReference type="PANTHER" id="PTHR35569">
    <property type="entry name" value="CYANAMIDE HYDRATASE DDI2-RELATED"/>
    <property type="match status" value="1"/>
</dbReference>